<accession>F0UV02</accession>
<proteinExistence type="predicted"/>
<organism evidence="2">
    <name type="scientific">Ajellomyces capsulatus (strain H88)</name>
    <name type="common">Darling's disease fungus</name>
    <name type="synonym">Histoplasma capsulatum</name>
    <dbReference type="NCBI Taxonomy" id="544711"/>
    <lineage>
        <taxon>Eukaryota</taxon>
        <taxon>Fungi</taxon>
        <taxon>Dikarya</taxon>
        <taxon>Ascomycota</taxon>
        <taxon>Pezizomycotina</taxon>
        <taxon>Eurotiomycetes</taxon>
        <taxon>Eurotiomycetidae</taxon>
        <taxon>Onygenales</taxon>
        <taxon>Ajellomycetaceae</taxon>
        <taxon>Histoplasma</taxon>
    </lineage>
</organism>
<evidence type="ECO:0000313" key="1">
    <source>
        <dbReference type="EMBL" id="EGC49729.1"/>
    </source>
</evidence>
<sequence length="130" mass="14296">MAIVAAERNNNEGSEDDVEKRLDERLRGSRACLGTEVAVLASLCLVSHIGRLFAVGLKLHLNQCSPARFATDKMQSIPIACHVKLYSNRRPKFPNRGHLRLHGAPASLTGFPLCSTETQIMDIRDILTSS</sequence>
<name>F0UV02_AJEC8</name>
<evidence type="ECO:0000313" key="2">
    <source>
        <dbReference type="Proteomes" id="UP000008142"/>
    </source>
</evidence>
<dbReference type="Proteomes" id="UP000008142">
    <property type="component" value="Unassembled WGS sequence"/>
</dbReference>
<dbReference type="AlphaFoldDB" id="F0UV02"/>
<protein>
    <submittedName>
        <fullName evidence="1">Uncharacterized protein</fullName>
    </submittedName>
</protein>
<gene>
    <name evidence="1" type="ORF">HCEG_08944</name>
</gene>
<dbReference type="OrthoDB" id="10573343at2759"/>
<reference evidence="2" key="1">
    <citation type="submission" date="2008-07" db="EMBL/GenBank/DDBJ databases">
        <title>Annotation of Ajellomyces capsulatus strain H88.</title>
        <authorList>
            <person name="Champion M."/>
            <person name="Cuomo C."/>
            <person name="Ma L.-J."/>
            <person name="Henn M.R."/>
            <person name="Sil A."/>
            <person name="Goldman B."/>
            <person name="Young S.K."/>
            <person name="Kodira C.D."/>
            <person name="Zeng Q."/>
            <person name="Koehrsen M."/>
            <person name="Alvarado L."/>
            <person name="Berlin A."/>
            <person name="Borenstein D."/>
            <person name="Chen Z."/>
            <person name="Engels R."/>
            <person name="Freedman E."/>
            <person name="Gellesch M."/>
            <person name="Goldberg J."/>
            <person name="Griggs A."/>
            <person name="Gujja S."/>
            <person name="Heiman D."/>
            <person name="Hepburn T."/>
            <person name="Howarth C."/>
            <person name="Jen D."/>
            <person name="Larson L."/>
            <person name="Lewis B."/>
            <person name="Mehta T."/>
            <person name="Park D."/>
            <person name="Pearson M."/>
            <person name="Roberts A."/>
            <person name="Saif S."/>
            <person name="Shea T."/>
            <person name="Shenoy N."/>
            <person name="Sisk P."/>
            <person name="Stolte C."/>
            <person name="Sykes S."/>
            <person name="Walk T."/>
            <person name="White J."/>
            <person name="Yandava C."/>
            <person name="Klein B."/>
            <person name="McEwen J.G."/>
            <person name="Puccia R."/>
            <person name="Goldman G.H."/>
            <person name="Felipe M.S."/>
            <person name="Nino-Vega G."/>
            <person name="San-Blas G."/>
            <person name="Taylor J."/>
            <person name="Mendoza L."/>
            <person name="Galagan J."/>
            <person name="Nusbaum C."/>
            <person name="Birren B."/>
        </authorList>
    </citation>
    <scope>NUCLEOTIDE SEQUENCE [LARGE SCALE GENOMIC DNA]</scope>
    <source>
        <strain evidence="2">H88</strain>
    </source>
</reference>
<dbReference type="HOGENOM" id="CLU_1937500_0_0_1"/>
<dbReference type="EMBL" id="DS990644">
    <property type="protein sequence ID" value="EGC49729.1"/>
    <property type="molecule type" value="Genomic_DNA"/>
</dbReference>